<accession>A0AC35UAC8</accession>
<sequence length="182" mass="20774">MGELLFKVAYVSAYENNTTMHGPVVGIGVFWDHNTCDLPEVSQFYKGVQTFEAASLEAALVAFRQCLDKHYTGVLIRTDSPYLYGCIHVWNHKWLDNGFLDIRGEPIQNQDLVKRTIHLGKNCSAVCLLEHEQPLTSGMKYARNLAKKAVTKVIDVAEKEHRYKESQKLPMDPRAKFLIENF</sequence>
<evidence type="ECO:0000313" key="2">
    <source>
        <dbReference type="WBParaSite" id="RSKR_0000934100.1"/>
    </source>
</evidence>
<dbReference type="WBParaSite" id="RSKR_0000934100.1">
    <property type="protein sequence ID" value="RSKR_0000934100.1"/>
    <property type="gene ID" value="RSKR_0000934100"/>
</dbReference>
<dbReference type="Proteomes" id="UP000095286">
    <property type="component" value="Unplaced"/>
</dbReference>
<name>A0AC35UAC8_9BILA</name>
<protein>
    <submittedName>
        <fullName evidence="2">RNase H domain-containing protein</fullName>
    </submittedName>
</protein>
<organism evidence="1 2">
    <name type="scientific">Rhabditophanes sp. KR3021</name>
    <dbReference type="NCBI Taxonomy" id="114890"/>
    <lineage>
        <taxon>Eukaryota</taxon>
        <taxon>Metazoa</taxon>
        <taxon>Ecdysozoa</taxon>
        <taxon>Nematoda</taxon>
        <taxon>Chromadorea</taxon>
        <taxon>Rhabditida</taxon>
        <taxon>Tylenchina</taxon>
        <taxon>Panagrolaimomorpha</taxon>
        <taxon>Strongyloidoidea</taxon>
        <taxon>Alloionematidae</taxon>
        <taxon>Rhabditophanes</taxon>
    </lineage>
</organism>
<evidence type="ECO:0000313" key="1">
    <source>
        <dbReference type="Proteomes" id="UP000095286"/>
    </source>
</evidence>
<proteinExistence type="predicted"/>
<reference evidence="2" key="1">
    <citation type="submission" date="2016-11" db="UniProtKB">
        <authorList>
            <consortium name="WormBaseParasite"/>
        </authorList>
    </citation>
    <scope>IDENTIFICATION</scope>
    <source>
        <strain evidence="2">KR3021</strain>
    </source>
</reference>